<evidence type="ECO:0000313" key="3">
    <source>
        <dbReference type="Proteomes" id="UP001431209"/>
    </source>
</evidence>
<keyword evidence="3" id="KW-1185">Reference proteome</keyword>
<reference evidence="2 3" key="1">
    <citation type="submission" date="2024-03" db="EMBL/GenBank/DDBJ databases">
        <title>The Acrasis kona genome and developmental transcriptomes reveal deep origins of eukaryotic multicellular pathways.</title>
        <authorList>
            <person name="Sheikh S."/>
            <person name="Fu C.-J."/>
            <person name="Brown M.W."/>
            <person name="Baldauf S.L."/>
        </authorList>
    </citation>
    <scope>NUCLEOTIDE SEQUENCE [LARGE SCALE GENOMIC DNA]</scope>
    <source>
        <strain evidence="2 3">ATCC MYA-3509</strain>
    </source>
</reference>
<sequence length="292" mass="33625">MRKIYKRIIKHARITIPINQISDQQHIIIKKSKSTSKCSTLKIRNKNESAFITTPNNFENIVKIKKIDNASSIHTLHIFDFDSTLFKTPDPETGRDFYESVTGESWPHNGWWGLPNTLMKPFEVEKGPAFSDFLSHIALPNTHTIVMTGRHSGFKDILLDIFTKHGTLPASIVMKPTNKTDTLRFKLAAIQQQVDELPNIERIIMWEDRQEHAEAFVNALLKRPNKSKLNILVYLVEPNGSTILVPKESPNYLGKPRYESYLRDISSVPEAFNRIIKGRVQIVKNKRKHKVF</sequence>
<feature type="domain" description="Swiss Army Knife RNA repair protein HAD" evidence="1">
    <location>
        <begin position="138"/>
        <end position="242"/>
    </location>
</feature>
<dbReference type="AlphaFoldDB" id="A0AAW2YZC4"/>
<dbReference type="Proteomes" id="UP001431209">
    <property type="component" value="Unassembled WGS sequence"/>
</dbReference>
<proteinExistence type="predicted"/>
<comment type="caution">
    <text evidence="2">The sequence shown here is derived from an EMBL/GenBank/DDBJ whole genome shotgun (WGS) entry which is preliminary data.</text>
</comment>
<organism evidence="2 3">
    <name type="scientific">Acrasis kona</name>
    <dbReference type="NCBI Taxonomy" id="1008807"/>
    <lineage>
        <taxon>Eukaryota</taxon>
        <taxon>Discoba</taxon>
        <taxon>Heterolobosea</taxon>
        <taxon>Tetramitia</taxon>
        <taxon>Eutetramitia</taxon>
        <taxon>Acrasidae</taxon>
        <taxon>Acrasis</taxon>
    </lineage>
</organism>
<protein>
    <recommendedName>
        <fullName evidence="1">Swiss Army Knife RNA repair protein HAD domain-containing protein</fullName>
    </recommendedName>
</protein>
<dbReference type="EMBL" id="JAOPGA020000870">
    <property type="protein sequence ID" value="KAL0482555.1"/>
    <property type="molecule type" value="Genomic_DNA"/>
</dbReference>
<dbReference type="Pfam" id="PF10307">
    <property type="entry name" value="HAD_SAK_1"/>
    <property type="match status" value="1"/>
</dbReference>
<name>A0AAW2YZC4_9EUKA</name>
<evidence type="ECO:0000259" key="1">
    <source>
        <dbReference type="Pfam" id="PF10307"/>
    </source>
</evidence>
<dbReference type="InterPro" id="IPR018812">
    <property type="entry name" value="SAK_HAD"/>
</dbReference>
<accession>A0AAW2YZC4</accession>
<evidence type="ECO:0000313" key="2">
    <source>
        <dbReference type="EMBL" id="KAL0482555.1"/>
    </source>
</evidence>
<gene>
    <name evidence="2" type="ORF">AKO1_014455</name>
</gene>